<dbReference type="PROSITE" id="PS51873">
    <property type="entry name" value="TRIAD"/>
    <property type="match status" value="1"/>
</dbReference>
<evidence type="ECO:0000256" key="5">
    <source>
        <dbReference type="ARBA" id="ARBA00012251"/>
    </source>
</evidence>
<evidence type="ECO:0000256" key="8">
    <source>
        <dbReference type="ARBA" id="ARBA00022737"/>
    </source>
</evidence>
<dbReference type="PROSITE" id="PS50089">
    <property type="entry name" value="ZF_RING_2"/>
    <property type="match status" value="1"/>
</dbReference>
<dbReference type="InterPro" id="IPR044066">
    <property type="entry name" value="TRIAD_supradom"/>
</dbReference>
<feature type="domain" description="RING-type" evidence="14">
    <location>
        <begin position="100"/>
        <end position="145"/>
    </location>
</feature>
<evidence type="ECO:0000259" key="14">
    <source>
        <dbReference type="PROSITE" id="PS50089"/>
    </source>
</evidence>
<evidence type="ECO:0000259" key="15">
    <source>
        <dbReference type="PROSITE" id="PS51873"/>
    </source>
</evidence>
<comment type="similarity">
    <text evidence="4">Belongs to the RBR family. Ariadne subfamily.</text>
</comment>
<evidence type="ECO:0000256" key="13">
    <source>
        <dbReference type="SAM" id="MobiDB-lite"/>
    </source>
</evidence>
<dbReference type="Gene3D" id="1.20.120.1750">
    <property type="match status" value="1"/>
</dbReference>
<keyword evidence="17" id="KW-1185">Reference proteome</keyword>
<keyword evidence="11" id="KW-0862">Zinc</keyword>
<dbReference type="Gramene" id="ONIVA09G10130.1">
    <property type="protein sequence ID" value="ONIVA09G10130.1"/>
    <property type="gene ID" value="ONIVA09G10130"/>
</dbReference>
<reference evidence="16" key="2">
    <citation type="submission" date="2018-04" db="EMBL/GenBank/DDBJ databases">
        <title>OnivRS2 (Oryza nivara Reference Sequence Version 2).</title>
        <authorList>
            <person name="Zhang J."/>
            <person name="Kudrna D."/>
            <person name="Lee S."/>
            <person name="Talag J."/>
            <person name="Rajasekar S."/>
            <person name="Welchert J."/>
            <person name="Hsing Y.-I."/>
            <person name="Wing R.A."/>
        </authorList>
    </citation>
    <scope>NUCLEOTIDE SEQUENCE [LARGE SCALE GENOMIC DNA]</scope>
    <source>
        <strain evidence="16">SL10</strain>
    </source>
</reference>
<dbReference type="SUPFAM" id="SSF57850">
    <property type="entry name" value="RING/U-box"/>
    <property type="match status" value="3"/>
</dbReference>
<evidence type="ECO:0000256" key="4">
    <source>
        <dbReference type="ARBA" id="ARBA00005884"/>
    </source>
</evidence>
<feature type="region of interest" description="Disordered" evidence="13">
    <location>
        <begin position="66"/>
        <end position="87"/>
    </location>
</feature>
<dbReference type="CDD" id="cd22582">
    <property type="entry name" value="BRcat_RBR_unk"/>
    <property type="match status" value="1"/>
</dbReference>
<name>A0A0E0IJM3_ORYNI</name>
<keyword evidence="9 12" id="KW-0863">Zinc-finger</keyword>
<evidence type="ECO:0000256" key="10">
    <source>
        <dbReference type="ARBA" id="ARBA00022786"/>
    </source>
</evidence>
<evidence type="ECO:0000256" key="11">
    <source>
        <dbReference type="ARBA" id="ARBA00022833"/>
    </source>
</evidence>
<dbReference type="GO" id="GO:0008270">
    <property type="term" value="F:zinc ion binding"/>
    <property type="evidence" value="ECO:0007669"/>
    <property type="project" value="UniProtKB-KW"/>
</dbReference>
<accession>A0A0E0IJM3</accession>
<dbReference type="InterPro" id="IPR017907">
    <property type="entry name" value="Znf_RING_CS"/>
</dbReference>
<dbReference type="FunFam" id="3.30.40.10:FF:000230">
    <property type="entry name" value="RBR-type E3 ubiquitin transferase"/>
    <property type="match status" value="1"/>
</dbReference>
<dbReference type="InterPro" id="IPR013083">
    <property type="entry name" value="Znf_RING/FYVE/PHD"/>
</dbReference>
<evidence type="ECO:0000256" key="12">
    <source>
        <dbReference type="PROSITE-ProRule" id="PRU00175"/>
    </source>
</evidence>
<dbReference type="eggNOG" id="KOG1812">
    <property type="taxonomic scope" value="Eukaryota"/>
</dbReference>
<dbReference type="EnsemblPlants" id="ONIVA09G10130.1">
    <property type="protein sequence ID" value="ONIVA09G10130.1"/>
    <property type="gene ID" value="ONIVA09G10130"/>
</dbReference>
<keyword evidence="10" id="KW-0833">Ubl conjugation pathway</keyword>
<dbReference type="Proteomes" id="UP000006591">
    <property type="component" value="Chromosome 9"/>
</dbReference>
<evidence type="ECO:0000256" key="9">
    <source>
        <dbReference type="ARBA" id="ARBA00022771"/>
    </source>
</evidence>
<organism evidence="16">
    <name type="scientific">Oryza nivara</name>
    <name type="common">Indian wild rice</name>
    <name type="synonym">Oryza sativa f. spontanea</name>
    <dbReference type="NCBI Taxonomy" id="4536"/>
    <lineage>
        <taxon>Eukaryota</taxon>
        <taxon>Viridiplantae</taxon>
        <taxon>Streptophyta</taxon>
        <taxon>Embryophyta</taxon>
        <taxon>Tracheophyta</taxon>
        <taxon>Spermatophyta</taxon>
        <taxon>Magnoliopsida</taxon>
        <taxon>Liliopsida</taxon>
        <taxon>Poales</taxon>
        <taxon>Poaceae</taxon>
        <taxon>BOP clade</taxon>
        <taxon>Oryzoideae</taxon>
        <taxon>Oryzeae</taxon>
        <taxon>Oryzinae</taxon>
        <taxon>Oryza</taxon>
    </lineage>
</organism>
<evidence type="ECO:0000256" key="2">
    <source>
        <dbReference type="ARBA" id="ARBA00001947"/>
    </source>
</evidence>
<evidence type="ECO:0000256" key="6">
    <source>
        <dbReference type="ARBA" id="ARBA00022679"/>
    </source>
</evidence>
<dbReference type="Pfam" id="PF01485">
    <property type="entry name" value="IBR"/>
    <property type="match status" value="1"/>
</dbReference>
<dbReference type="SMART" id="SM00647">
    <property type="entry name" value="IBR"/>
    <property type="match status" value="1"/>
</dbReference>
<evidence type="ECO:0000256" key="7">
    <source>
        <dbReference type="ARBA" id="ARBA00022723"/>
    </source>
</evidence>
<dbReference type="EC" id="2.3.2.31" evidence="5"/>
<keyword evidence="7" id="KW-0479">Metal-binding</keyword>
<dbReference type="InterPro" id="IPR031127">
    <property type="entry name" value="E3_UB_ligase_RBR"/>
</dbReference>
<dbReference type="Gene3D" id="3.30.40.10">
    <property type="entry name" value="Zinc/RING finger domain, C3HC4 (zinc finger)"/>
    <property type="match status" value="1"/>
</dbReference>
<dbReference type="STRING" id="4536.A0A0E0IJM3"/>
<dbReference type="PROSITE" id="PS00518">
    <property type="entry name" value="ZF_RING_1"/>
    <property type="match status" value="1"/>
</dbReference>
<keyword evidence="6" id="KW-0808">Transferase</keyword>
<evidence type="ECO:0000313" key="16">
    <source>
        <dbReference type="EnsemblPlants" id="ONIVA09G10130.1"/>
    </source>
</evidence>
<comment type="cofactor">
    <cofactor evidence="2">
        <name>Zn(2+)</name>
        <dbReference type="ChEBI" id="CHEBI:29105"/>
    </cofactor>
</comment>
<evidence type="ECO:0000256" key="1">
    <source>
        <dbReference type="ARBA" id="ARBA00001798"/>
    </source>
</evidence>
<comment type="catalytic activity">
    <reaction evidence="1">
        <text>[E2 ubiquitin-conjugating enzyme]-S-ubiquitinyl-L-cysteine + [acceptor protein]-L-lysine = [E2 ubiquitin-conjugating enzyme]-L-cysteine + [acceptor protein]-N(6)-ubiquitinyl-L-lysine.</text>
        <dbReference type="EC" id="2.3.2.31"/>
    </reaction>
</comment>
<sequence>MKKLTGMENKRVDVDAMNIDDALAEELQLQEAILFSAFQEMIIQDTDDDDSIGNLILIGQDQGQESKKPFSVADHGESSSPSPLTMTTTTGGGGAGEFYCSICMETVPGALKFSVSPCLHAFCVCCISQYVAAKIGENTADVRCPDPGCGGGVEPESCRGVVPSEVLDRWGLLLCEAAIVARRLHCPFRDCSEPLLADADGEGGGVAEAECPSCHRLFCARCMVPWHDGVGCEEFQELGEDERGREDVMVRRLAGRERWQRCPQCRMYVEKSEGCMFMKCRAAGEGPPDMSANVDLDAKRLVPLKAWGRCRGCWSSSSSYPRSKMVWQWRRLRSSSASFSKSLGKLLRVTGEAEVGLEFGGGGGGALEELAWPVPVKSAQAFHVDLATGDLGFVEWLLECATRPTNRGPPRSYWVCSTTIPTGATTLDFGSTQPKRLV</sequence>
<dbReference type="InterPro" id="IPR001841">
    <property type="entry name" value="Znf_RING"/>
</dbReference>
<dbReference type="InterPro" id="IPR002867">
    <property type="entry name" value="IBR_dom"/>
</dbReference>
<protein>
    <recommendedName>
        <fullName evidence="5">RBR-type E3 ubiquitin transferase</fullName>
        <ecNumber evidence="5">2.3.2.31</ecNumber>
    </recommendedName>
</protein>
<keyword evidence="8" id="KW-0677">Repeat</keyword>
<evidence type="ECO:0000256" key="3">
    <source>
        <dbReference type="ARBA" id="ARBA00003976"/>
    </source>
</evidence>
<comment type="function">
    <text evidence="3">Might act as an E3 ubiquitin-protein ligase, or as part of E3 complex, which accepts ubiquitin from specific E2 ubiquitin-conjugating enzymes and then transfers it to substrates.</text>
</comment>
<feature type="domain" description="RING-type" evidence="15">
    <location>
        <begin position="96"/>
        <end position="314"/>
    </location>
</feature>
<dbReference type="GO" id="GO:0061630">
    <property type="term" value="F:ubiquitin protein ligase activity"/>
    <property type="evidence" value="ECO:0007669"/>
    <property type="project" value="UniProtKB-EC"/>
</dbReference>
<dbReference type="GO" id="GO:0016567">
    <property type="term" value="P:protein ubiquitination"/>
    <property type="evidence" value="ECO:0007669"/>
    <property type="project" value="InterPro"/>
</dbReference>
<dbReference type="AlphaFoldDB" id="A0A0E0IJM3"/>
<dbReference type="HOGENOM" id="CLU_626108_0_0_1"/>
<reference evidence="16" key="1">
    <citation type="submission" date="2015-04" db="UniProtKB">
        <authorList>
            <consortium name="EnsemblPlants"/>
        </authorList>
    </citation>
    <scope>IDENTIFICATION</scope>
    <source>
        <strain evidence="16">SL10</strain>
    </source>
</reference>
<proteinExistence type="inferred from homology"/>
<dbReference type="PANTHER" id="PTHR11685">
    <property type="entry name" value="RBR FAMILY RING FINGER AND IBR DOMAIN-CONTAINING"/>
    <property type="match status" value="1"/>
</dbReference>
<evidence type="ECO:0000313" key="17">
    <source>
        <dbReference type="Proteomes" id="UP000006591"/>
    </source>
</evidence>